<evidence type="ECO:0000256" key="1">
    <source>
        <dbReference type="ARBA" id="ARBA00004430"/>
    </source>
</evidence>
<feature type="transmembrane region" description="Helical" evidence="7">
    <location>
        <begin position="1350"/>
        <end position="1372"/>
    </location>
</feature>
<dbReference type="SMART" id="SM00185">
    <property type="entry name" value="ARM"/>
    <property type="match status" value="3"/>
</dbReference>
<evidence type="ECO:0000256" key="5">
    <source>
        <dbReference type="PROSITE-ProRule" id="PRU01161"/>
    </source>
</evidence>
<dbReference type="RefSeq" id="XP_003059179.1">
    <property type="nucleotide sequence ID" value="XM_003059133.1"/>
</dbReference>
<dbReference type="OrthoDB" id="498528at2759"/>
<dbReference type="GO" id="GO:0005930">
    <property type="term" value="C:axoneme"/>
    <property type="evidence" value="ECO:0007669"/>
    <property type="project" value="UniProtKB-SubCell"/>
</dbReference>
<dbReference type="SUPFAM" id="SSF52151">
    <property type="entry name" value="FabD/lysophospholipase-like"/>
    <property type="match status" value="1"/>
</dbReference>
<feature type="region of interest" description="Disordered" evidence="6">
    <location>
        <begin position="607"/>
        <end position="652"/>
    </location>
</feature>
<feature type="compositionally biased region" description="Low complexity" evidence="6">
    <location>
        <begin position="176"/>
        <end position="189"/>
    </location>
</feature>
<evidence type="ECO:0000256" key="6">
    <source>
        <dbReference type="SAM" id="MobiDB-lite"/>
    </source>
</evidence>
<dbReference type="GO" id="GO:0004620">
    <property type="term" value="F:phospholipase activity"/>
    <property type="evidence" value="ECO:0007669"/>
    <property type="project" value="InterPro"/>
</dbReference>
<feature type="short sequence motif" description="DGA/G" evidence="5">
    <location>
        <begin position="918"/>
        <end position="920"/>
    </location>
</feature>
<dbReference type="InterPro" id="IPR016024">
    <property type="entry name" value="ARM-type_fold"/>
</dbReference>
<feature type="active site" description="Nucleophile" evidence="5">
    <location>
        <position position="725"/>
    </location>
</feature>
<dbReference type="PROSITE" id="PS51635">
    <property type="entry name" value="PNPLA"/>
    <property type="match status" value="1"/>
</dbReference>
<keyword evidence="7" id="KW-0472">Membrane</keyword>
<feature type="short sequence motif" description="GXGXXG" evidence="5">
    <location>
        <begin position="691"/>
        <end position="696"/>
    </location>
</feature>
<feature type="compositionally biased region" description="Low complexity" evidence="6">
    <location>
        <begin position="91"/>
        <end position="111"/>
    </location>
</feature>
<keyword evidence="4 5" id="KW-0443">Lipid metabolism</keyword>
<dbReference type="KEGG" id="mpp:MICPUCDRAFT_47514"/>
<dbReference type="InterPro" id="IPR045217">
    <property type="entry name" value="PNPLA8-like"/>
</dbReference>
<dbReference type="CDD" id="cd07211">
    <property type="entry name" value="Pat_PNPLA8"/>
    <property type="match status" value="1"/>
</dbReference>
<evidence type="ECO:0000313" key="9">
    <source>
        <dbReference type="EMBL" id="EEH56311.1"/>
    </source>
</evidence>
<dbReference type="GO" id="GO:0006631">
    <property type="term" value="P:fatty acid metabolic process"/>
    <property type="evidence" value="ECO:0007669"/>
    <property type="project" value="TreeGrafter"/>
</dbReference>
<organism evidence="10">
    <name type="scientific">Micromonas pusilla (strain CCMP1545)</name>
    <name type="common">Picoplanktonic green alga</name>
    <dbReference type="NCBI Taxonomy" id="564608"/>
    <lineage>
        <taxon>Eukaryota</taxon>
        <taxon>Viridiplantae</taxon>
        <taxon>Chlorophyta</taxon>
        <taxon>Mamiellophyceae</taxon>
        <taxon>Mamiellales</taxon>
        <taxon>Mamiellaceae</taxon>
        <taxon>Micromonas</taxon>
    </lineage>
</organism>
<dbReference type="PANTHER" id="PTHR24185">
    <property type="entry name" value="CALCIUM-INDEPENDENT PHOSPHOLIPASE A2-GAMMA"/>
    <property type="match status" value="1"/>
</dbReference>
<name>C1MUE3_MICPC</name>
<comment type="subcellular location">
    <subcellularLocation>
        <location evidence="1">Cytoplasm</location>
        <location evidence="1">Cytoskeleton</location>
        <location evidence="1">Cilium axoneme</location>
    </subcellularLocation>
</comment>
<dbReference type="GO" id="GO:0016020">
    <property type="term" value="C:membrane"/>
    <property type="evidence" value="ECO:0007669"/>
    <property type="project" value="TreeGrafter"/>
</dbReference>
<dbReference type="InterPro" id="IPR002641">
    <property type="entry name" value="PNPLA_dom"/>
</dbReference>
<dbReference type="Gene3D" id="1.25.10.10">
    <property type="entry name" value="Leucine-rich Repeat Variant"/>
    <property type="match status" value="1"/>
</dbReference>
<dbReference type="PANTHER" id="PTHR24185:SF1">
    <property type="entry name" value="CALCIUM-INDEPENDENT PHOSPHOLIPASE A2-GAMMA"/>
    <property type="match status" value="1"/>
</dbReference>
<evidence type="ECO:0000256" key="3">
    <source>
        <dbReference type="ARBA" id="ARBA00022963"/>
    </source>
</evidence>
<feature type="active site" description="Proton acceptor" evidence="5">
    <location>
        <position position="918"/>
    </location>
</feature>
<dbReference type="Gene3D" id="3.80.10.10">
    <property type="entry name" value="Ribonuclease Inhibitor"/>
    <property type="match status" value="1"/>
</dbReference>
<evidence type="ECO:0000259" key="8">
    <source>
        <dbReference type="PROSITE" id="PS51635"/>
    </source>
</evidence>
<keyword evidence="2 5" id="KW-0378">Hydrolase</keyword>
<protein>
    <submittedName>
        <fullName evidence="9">Predicted protein</fullName>
    </submittedName>
</protein>
<evidence type="ECO:0000313" key="10">
    <source>
        <dbReference type="Proteomes" id="UP000001876"/>
    </source>
</evidence>
<dbReference type="STRING" id="564608.C1MUE3"/>
<proteinExistence type="predicted"/>
<evidence type="ECO:0000256" key="2">
    <source>
        <dbReference type="ARBA" id="ARBA00022801"/>
    </source>
</evidence>
<evidence type="ECO:0000256" key="4">
    <source>
        <dbReference type="ARBA" id="ARBA00023098"/>
    </source>
</evidence>
<feature type="short sequence motif" description="GXSXG" evidence="5">
    <location>
        <begin position="723"/>
        <end position="727"/>
    </location>
</feature>
<keyword evidence="3 5" id="KW-0442">Lipid degradation</keyword>
<feature type="region of interest" description="Disordered" evidence="6">
    <location>
        <begin position="1188"/>
        <end position="1214"/>
    </location>
</feature>
<keyword evidence="7" id="KW-1133">Transmembrane helix</keyword>
<dbReference type="SUPFAM" id="SSF52058">
    <property type="entry name" value="L domain-like"/>
    <property type="match status" value="1"/>
</dbReference>
<dbReference type="GO" id="GO:0016042">
    <property type="term" value="P:lipid catabolic process"/>
    <property type="evidence" value="ECO:0007669"/>
    <property type="project" value="UniProtKB-UniRule"/>
</dbReference>
<evidence type="ECO:0000256" key="7">
    <source>
        <dbReference type="SAM" id="Phobius"/>
    </source>
</evidence>
<dbReference type="EMBL" id="GG663740">
    <property type="protein sequence ID" value="EEH56311.1"/>
    <property type="molecule type" value="Genomic_DNA"/>
</dbReference>
<accession>C1MUE3</accession>
<feature type="region of interest" description="Disordered" evidence="6">
    <location>
        <begin position="91"/>
        <end position="125"/>
    </location>
</feature>
<gene>
    <name evidence="9" type="ORF">MICPUCDRAFT_47514</name>
</gene>
<feature type="region of interest" description="Disordered" evidence="6">
    <location>
        <begin position="157"/>
        <end position="192"/>
    </location>
</feature>
<dbReference type="eggNOG" id="KOG4231">
    <property type="taxonomic scope" value="Eukaryota"/>
</dbReference>
<dbReference type="Proteomes" id="UP000001876">
    <property type="component" value="Unassembled WGS sequence"/>
</dbReference>
<reference evidence="9 10" key="1">
    <citation type="journal article" date="2009" name="Science">
        <title>Green evolution and dynamic adaptations revealed by genomes of the marine picoeukaryotes Micromonas.</title>
        <authorList>
            <person name="Worden A.Z."/>
            <person name="Lee J.H."/>
            <person name="Mock T."/>
            <person name="Rouze P."/>
            <person name="Simmons M.P."/>
            <person name="Aerts A.L."/>
            <person name="Allen A.E."/>
            <person name="Cuvelier M.L."/>
            <person name="Derelle E."/>
            <person name="Everett M.V."/>
            <person name="Foulon E."/>
            <person name="Grimwood J."/>
            <person name="Gundlach H."/>
            <person name="Henrissat B."/>
            <person name="Napoli C."/>
            <person name="McDonald S.M."/>
            <person name="Parker M.S."/>
            <person name="Rombauts S."/>
            <person name="Salamov A."/>
            <person name="Von Dassow P."/>
            <person name="Badger J.H."/>
            <person name="Coutinho P.M."/>
            <person name="Demir E."/>
            <person name="Dubchak I."/>
            <person name="Gentemann C."/>
            <person name="Eikrem W."/>
            <person name="Gready J.E."/>
            <person name="John U."/>
            <person name="Lanier W."/>
            <person name="Lindquist E.A."/>
            <person name="Lucas S."/>
            <person name="Mayer K.F."/>
            <person name="Moreau H."/>
            <person name="Not F."/>
            <person name="Otillar R."/>
            <person name="Panaud O."/>
            <person name="Pangilinan J."/>
            <person name="Paulsen I."/>
            <person name="Piegu B."/>
            <person name="Poliakov A."/>
            <person name="Robbens S."/>
            <person name="Schmutz J."/>
            <person name="Toulza E."/>
            <person name="Wyss T."/>
            <person name="Zelensky A."/>
            <person name="Zhou K."/>
            <person name="Armbrust E.V."/>
            <person name="Bhattacharya D."/>
            <person name="Goodenough U.W."/>
            <person name="Van de Peer Y."/>
            <person name="Grigoriev I.V."/>
        </authorList>
    </citation>
    <scope>NUCLEOTIDE SEQUENCE [LARGE SCALE GENOMIC DNA]</scope>
    <source>
        <strain evidence="9 10">CCMP1545</strain>
    </source>
</reference>
<feature type="domain" description="PNPLA" evidence="8">
    <location>
        <begin position="687"/>
        <end position="931"/>
    </location>
</feature>
<dbReference type="OMA" id="CWENRRT"/>
<dbReference type="PROSITE" id="PS51450">
    <property type="entry name" value="LRR"/>
    <property type="match status" value="1"/>
</dbReference>
<dbReference type="InterPro" id="IPR016035">
    <property type="entry name" value="Acyl_Trfase/lysoPLipase"/>
</dbReference>
<dbReference type="InterPro" id="IPR011989">
    <property type="entry name" value="ARM-like"/>
</dbReference>
<dbReference type="Pfam" id="PF01734">
    <property type="entry name" value="Patatin"/>
    <property type="match status" value="1"/>
</dbReference>
<dbReference type="Gene3D" id="3.40.1090.10">
    <property type="entry name" value="Cytosolic phospholipase A2 catalytic domain"/>
    <property type="match status" value="1"/>
</dbReference>
<keyword evidence="10" id="KW-1185">Reference proteome</keyword>
<dbReference type="GeneID" id="9684923"/>
<dbReference type="InterPro" id="IPR000225">
    <property type="entry name" value="Armadillo"/>
</dbReference>
<dbReference type="SUPFAM" id="SSF48371">
    <property type="entry name" value="ARM repeat"/>
    <property type="match status" value="1"/>
</dbReference>
<keyword evidence="7" id="KW-0812">Transmembrane</keyword>
<sequence length="1412" mass="149853">MASFFRNPLGRQPDRLHLVLGYHGYVHGETPDAPPKPEVADLAIDWEPGEETTASLSDRMRRGQDETRERFDVVGQRVALTLAVDESLAAAGADAPSSDAATTTTTTTPAGSDGGAGGMTSHQRTSSGTLFGGVFGGMSSSANLASFLLGGGGSGSGSWSASANASGEGLDESDAKAASPAPASGVSPSERPRGPVFVSLLVEDVAPRLNALTVDFENNSGATSPPSQLADAMKTLPLAEIRELALRGEGVLHRLLADHRASWAGVARLDLSFAGLSTAPEEIFNLTRLTELVLDNNKLTALPSLTRLAKLRVLSANNNAIASVRADVHELKDLRVISLEGNRLTKPVIDFRALAKVHTLRLFENPNLEYLPEMHHALKLRNLSLFNVRISADEGLNAVDVAIDEGENVGVISSTFGGGVARTGSKAYAAFFALIFRHSSCQHPLIATAIAEIASKDKANCAVIAATEGGVHQLLSMVAASDVGVVTQATRALGELCRDPKLARKLVDAKALQRATGMISDASTTAVQICGLRMLSNLAFASEPISRELFSETLLDRLMRLVRDGRDDDVRARGLEAMGNLAFERSNRRAIARYARALLSSYALGEDERSNDAGGAGSDAGAGLDLRANGRKPPAWGQKATPPSTAGAQHPEVKRMATRALAILGENELVRRATGARAVVGRGVRILCMDGGGIKGFATISMLRRLEEGTGKRVHELFDLICGTSTGGILAVGVGVHKHSLERCRELYRDLGTRIFSARDDASEPQSSWRDRLDNLYAGGQQAWRLGVHGSKHDATLFETLVKEECKMPTPGDATGRGEKRHYTWVDTGVMHPGPKVFVVSTLVSVSPAEPFLFRNYQYPQGIDDDADDGVDADGGAHSKRVNILGSCKNTLWEGVRASSAAPYYLADFSLGDEKWQDGAVTCNNPSVLGIMEARRLWPDKPIDVLVSISSGNVAPKTRDASSLSLMTLRNVLMESSCDVDRVDDSLRTLLPLVPGAKYFRFNPIDDRCGMELDETDPVKWQGLSDATDAYIAREDAMFRDACDALGGRGGDGDGNSGGGGGNRANVVAHAEIGTRRGLLLVEAPRVPEEICASSGSVAAFCNTRSIPFERLDTTKTKDVAAIGGDASGARALRAAARKFSDQMGVIHFNTLCDATGIVLRWRTDVTAIAEPSVVASAFVASANRALNGDDSDDVPRTPPPRATPTKRRSKRRYETLHDVCAGKSRVEVDGVLHTVLGKHLHHNRGGGDGDEGGDVGAYIFRRSLPAEYVDAAVAEDVAALWREKIVVSSSALPDDIVRALLDADAKVVVSPSFEETCGGGVCGGGVCGGSSISNAGERDEGGLEDFFNAFYHALYVVGADAVAALGAAVLVRPGCGRFRCHMKIRGVVTTLKAGDDDLLPSESDDDEEYAS</sequence>
<dbReference type="InterPro" id="IPR001611">
    <property type="entry name" value="Leu-rich_rpt"/>
</dbReference>
<feature type="compositionally biased region" description="Low complexity" evidence="6">
    <location>
        <begin position="157"/>
        <end position="167"/>
    </location>
</feature>
<dbReference type="InterPro" id="IPR032675">
    <property type="entry name" value="LRR_dom_sf"/>
</dbReference>